<protein>
    <recommendedName>
        <fullName evidence="9">Arginine--tRNA ligase</fullName>
        <ecNumber evidence="9">6.1.1.19</ecNumber>
    </recommendedName>
    <alternativeName>
        <fullName evidence="9">Arginyl-tRNA synthetase</fullName>
        <shortName evidence="9">ArgRS</shortName>
    </alternativeName>
</protein>
<dbReference type="SUPFAM" id="SSF55190">
    <property type="entry name" value="Arginyl-tRNA synthetase (ArgRS), N-terminal 'additional' domain"/>
    <property type="match status" value="1"/>
</dbReference>
<dbReference type="SMART" id="SM01016">
    <property type="entry name" value="Arg_tRNA_synt_N"/>
    <property type="match status" value="1"/>
</dbReference>
<comment type="subcellular location">
    <subcellularLocation>
        <location evidence="9">Cytoplasm</location>
    </subcellularLocation>
</comment>
<evidence type="ECO:0000256" key="7">
    <source>
        <dbReference type="ARBA" id="ARBA00023146"/>
    </source>
</evidence>
<organism evidence="14 15">
    <name type="scientific">Arthrobacter ginsengisoli</name>
    <dbReference type="NCBI Taxonomy" id="1356565"/>
    <lineage>
        <taxon>Bacteria</taxon>
        <taxon>Bacillati</taxon>
        <taxon>Actinomycetota</taxon>
        <taxon>Actinomycetes</taxon>
        <taxon>Micrococcales</taxon>
        <taxon>Micrococcaceae</taxon>
        <taxon>Arthrobacter</taxon>
    </lineage>
</organism>
<dbReference type="Pfam" id="PF05746">
    <property type="entry name" value="DALR_1"/>
    <property type="match status" value="1"/>
</dbReference>
<dbReference type="SMART" id="SM00836">
    <property type="entry name" value="DALR_1"/>
    <property type="match status" value="1"/>
</dbReference>
<keyword evidence="7 9" id="KW-0030">Aminoacyl-tRNA synthetase</keyword>
<evidence type="ECO:0000313" key="14">
    <source>
        <dbReference type="EMBL" id="MDR7083137.1"/>
    </source>
</evidence>
<dbReference type="InterPro" id="IPR036695">
    <property type="entry name" value="Arg-tRNA-synth_N_sf"/>
</dbReference>
<keyword evidence="4 9" id="KW-0547">Nucleotide-binding</keyword>
<proteinExistence type="inferred from homology"/>
<dbReference type="EMBL" id="JAVDVQ010000009">
    <property type="protein sequence ID" value="MDR7083137.1"/>
    <property type="molecule type" value="Genomic_DNA"/>
</dbReference>
<keyword evidence="6 9" id="KW-0648">Protein biosynthesis</keyword>
<feature type="short sequence motif" description="'HIGH' region" evidence="9">
    <location>
        <begin position="115"/>
        <end position="125"/>
    </location>
</feature>
<dbReference type="HAMAP" id="MF_00123">
    <property type="entry name" value="Arg_tRNA_synth"/>
    <property type="match status" value="1"/>
</dbReference>
<dbReference type="PANTHER" id="PTHR11956">
    <property type="entry name" value="ARGINYL-TRNA SYNTHETASE"/>
    <property type="match status" value="1"/>
</dbReference>
<comment type="subunit">
    <text evidence="9">Monomer.</text>
</comment>
<comment type="caution">
    <text evidence="14">The sequence shown here is derived from an EMBL/GenBank/DDBJ whole genome shotgun (WGS) entry which is preliminary data.</text>
</comment>
<evidence type="ECO:0000259" key="12">
    <source>
        <dbReference type="SMART" id="SM00836"/>
    </source>
</evidence>
<evidence type="ECO:0000313" key="15">
    <source>
        <dbReference type="Proteomes" id="UP001252243"/>
    </source>
</evidence>
<dbReference type="InterPro" id="IPR014729">
    <property type="entry name" value="Rossmann-like_a/b/a_fold"/>
</dbReference>
<evidence type="ECO:0000256" key="3">
    <source>
        <dbReference type="ARBA" id="ARBA00022598"/>
    </source>
</evidence>
<evidence type="ECO:0000256" key="1">
    <source>
        <dbReference type="ARBA" id="ARBA00005594"/>
    </source>
</evidence>
<dbReference type="Proteomes" id="UP001252243">
    <property type="component" value="Unassembled WGS sequence"/>
</dbReference>
<dbReference type="InterPro" id="IPR001412">
    <property type="entry name" value="aa-tRNA-synth_I_CS"/>
</dbReference>
<comment type="catalytic activity">
    <reaction evidence="8 9">
        <text>tRNA(Arg) + L-arginine + ATP = L-arginyl-tRNA(Arg) + AMP + diphosphate</text>
        <dbReference type="Rhea" id="RHEA:20301"/>
        <dbReference type="Rhea" id="RHEA-COMP:9658"/>
        <dbReference type="Rhea" id="RHEA-COMP:9673"/>
        <dbReference type="ChEBI" id="CHEBI:30616"/>
        <dbReference type="ChEBI" id="CHEBI:32682"/>
        <dbReference type="ChEBI" id="CHEBI:33019"/>
        <dbReference type="ChEBI" id="CHEBI:78442"/>
        <dbReference type="ChEBI" id="CHEBI:78513"/>
        <dbReference type="ChEBI" id="CHEBI:456215"/>
        <dbReference type="EC" id="6.1.1.19"/>
    </reaction>
</comment>
<feature type="region of interest" description="Disordered" evidence="11">
    <location>
        <begin position="483"/>
        <end position="520"/>
    </location>
</feature>
<evidence type="ECO:0000259" key="13">
    <source>
        <dbReference type="SMART" id="SM01016"/>
    </source>
</evidence>
<keyword evidence="3 9" id="KW-0436">Ligase</keyword>
<dbReference type="PANTHER" id="PTHR11956:SF5">
    <property type="entry name" value="ARGININE--TRNA LIGASE, CYTOPLASMIC"/>
    <property type="match status" value="1"/>
</dbReference>
<sequence length="618" mass="66378">MVVPRVQAAIASAFGEEYRGTDPVVRPSQFADIQINAAMALAKKVGMPPRDAAARIVEALDLDGICTAAEISGPGFINLTFDGTWIEELLNAESPGAPGVPAAEAQRVVVDYSSPNVAKEMHVGHLRTTVVGDSLVKVFEALGDTVIRQNHIGDWGTPFGMLIEHWLEIGEDSPEAALLVDDPSAFYQAARAKFDASATDEDGFATRARLRVVALQGGDEETFAVWQRLVAQSKRYFNAIYSTLGISLTDDHIAGESSYDAHLAQLCQELEERGLARISDGALCTFPAGFSGRDGQPMPLIIRKSDGGYGYGTTDLATIRYRVRELEANRVLYVVGAPQNMHLRMVMATARDAGWLPDTVEAVHVQIGNVLGEDGKILKSRSGAPVKLMALLEEAVDRARAVIDASRPELTEAERAVTARQVGIGAVKYADLSVGHDTEYVFDFDRMLALSGNTGPYVQYAAARIRSILRKAGVLERHTAVEATGTGVDGGTPGTTDGTRIDGGTPATTGGTETAGTGIDGGTPATLIAVVEPAERALALHLLEYGATLHKVREVLEPHRLCTYLFELAQLFTSFYDQCPVLKSEDSVRESRLALCSLVLRRLSEGLDLLGIETPENM</sequence>
<dbReference type="GO" id="GO:0004814">
    <property type="term" value="F:arginine-tRNA ligase activity"/>
    <property type="evidence" value="ECO:0007669"/>
    <property type="project" value="UniProtKB-EC"/>
</dbReference>
<dbReference type="InterPro" id="IPR035684">
    <property type="entry name" value="ArgRS_core"/>
</dbReference>
<dbReference type="EC" id="6.1.1.19" evidence="9"/>
<dbReference type="Gene3D" id="1.10.730.10">
    <property type="entry name" value="Isoleucyl-tRNA Synthetase, Domain 1"/>
    <property type="match status" value="1"/>
</dbReference>
<dbReference type="RefSeq" id="WP_310057389.1">
    <property type="nucleotide sequence ID" value="NZ_JAVDVQ010000009.1"/>
</dbReference>
<feature type="domain" description="DALR anticodon binding" evidence="12">
    <location>
        <begin position="458"/>
        <end position="618"/>
    </location>
</feature>
<feature type="compositionally biased region" description="Low complexity" evidence="11">
    <location>
        <begin position="494"/>
        <end position="517"/>
    </location>
</feature>
<gene>
    <name evidence="9" type="primary">argS</name>
    <name evidence="14" type="ORF">J2X01_002430</name>
</gene>
<reference evidence="14 15" key="1">
    <citation type="submission" date="2023-07" db="EMBL/GenBank/DDBJ databases">
        <title>Sorghum-associated microbial communities from plants grown in Nebraska, USA.</title>
        <authorList>
            <person name="Schachtman D."/>
        </authorList>
    </citation>
    <scope>NUCLEOTIDE SEQUENCE [LARGE SCALE GENOMIC DNA]</scope>
    <source>
        <strain evidence="14 15">BE167</strain>
    </source>
</reference>
<evidence type="ECO:0000256" key="4">
    <source>
        <dbReference type="ARBA" id="ARBA00022741"/>
    </source>
</evidence>
<evidence type="ECO:0000256" key="2">
    <source>
        <dbReference type="ARBA" id="ARBA00022490"/>
    </source>
</evidence>
<dbReference type="PROSITE" id="PS00178">
    <property type="entry name" value="AA_TRNA_LIGASE_I"/>
    <property type="match status" value="1"/>
</dbReference>
<evidence type="ECO:0000256" key="8">
    <source>
        <dbReference type="ARBA" id="ARBA00049339"/>
    </source>
</evidence>
<dbReference type="Pfam" id="PF03485">
    <property type="entry name" value="Arg_tRNA_synt_N"/>
    <property type="match status" value="1"/>
</dbReference>
<dbReference type="InterPro" id="IPR001278">
    <property type="entry name" value="Arg-tRNA-ligase"/>
</dbReference>
<dbReference type="SUPFAM" id="SSF52374">
    <property type="entry name" value="Nucleotidylyl transferase"/>
    <property type="match status" value="1"/>
</dbReference>
<keyword evidence="2 9" id="KW-0963">Cytoplasm</keyword>
<dbReference type="PRINTS" id="PR01038">
    <property type="entry name" value="TRNASYNTHARG"/>
</dbReference>
<evidence type="ECO:0000256" key="5">
    <source>
        <dbReference type="ARBA" id="ARBA00022840"/>
    </source>
</evidence>
<dbReference type="InterPro" id="IPR005148">
    <property type="entry name" value="Arg-tRNA-synth_N"/>
</dbReference>
<dbReference type="NCBIfam" id="TIGR00456">
    <property type="entry name" value="argS"/>
    <property type="match status" value="1"/>
</dbReference>
<evidence type="ECO:0000256" key="11">
    <source>
        <dbReference type="SAM" id="MobiDB-lite"/>
    </source>
</evidence>
<accession>A0ABU1UD66</accession>
<dbReference type="SUPFAM" id="SSF47323">
    <property type="entry name" value="Anticodon-binding domain of a subclass of class I aminoacyl-tRNA synthetases"/>
    <property type="match status" value="1"/>
</dbReference>
<dbReference type="Pfam" id="PF00750">
    <property type="entry name" value="tRNA-synt_1d"/>
    <property type="match status" value="1"/>
</dbReference>
<evidence type="ECO:0000256" key="10">
    <source>
        <dbReference type="RuleBase" id="RU363038"/>
    </source>
</evidence>
<evidence type="ECO:0000256" key="9">
    <source>
        <dbReference type="HAMAP-Rule" id="MF_00123"/>
    </source>
</evidence>
<dbReference type="Gene3D" id="3.40.50.620">
    <property type="entry name" value="HUPs"/>
    <property type="match status" value="1"/>
</dbReference>
<comment type="similarity">
    <text evidence="1 9 10">Belongs to the class-I aminoacyl-tRNA synthetase family.</text>
</comment>
<evidence type="ECO:0000256" key="6">
    <source>
        <dbReference type="ARBA" id="ARBA00022917"/>
    </source>
</evidence>
<dbReference type="InterPro" id="IPR009080">
    <property type="entry name" value="tRNAsynth_Ia_anticodon-bd"/>
</dbReference>
<feature type="domain" description="Arginyl tRNA synthetase N-terminal" evidence="13">
    <location>
        <begin position="4"/>
        <end position="81"/>
    </location>
</feature>
<dbReference type="Gene3D" id="3.30.1360.70">
    <property type="entry name" value="Arginyl tRNA synthetase N-terminal domain"/>
    <property type="match status" value="1"/>
</dbReference>
<dbReference type="InterPro" id="IPR008909">
    <property type="entry name" value="DALR_anticod-bd"/>
</dbReference>
<dbReference type="CDD" id="cd07956">
    <property type="entry name" value="Anticodon_Ia_Arg"/>
    <property type="match status" value="1"/>
</dbReference>
<name>A0ABU1UD66_9MICC</name>
<keyword evidence="5 9" id="KW-0067">ATP-binding</keyword>
<keyword evidence="15" id="KW-1185">Reference proteome</keyword>